<evidence type="ECO:0000313" key="3">
    <source>
        <dbReference type="Proteomes" id="UP000617555"/>
    </source>
</evidence>
<gene>
    <name evidence="2" type="ORF">GCM10011607_28530</name>
</gene>
<proteinExistence type="predicted"/>
<dbReference type="Proteomes" id="UP000617555">
    <property type="component" value="Unassembled WGS sequence"/>
</dbReference>
<accession>A0ABQ1JFT1</accession>
<reference evidence="3" key="1">
    <citation type="journal article" date="2019" name="Int. J. Syst. Evol. Microbiol.">
        <title>The Global Catalogue of Microorganisms (GCM) 10K type strain sequencing project: providing services to taxonomists for standard genome sequencing and annotation.</title>
        <authorList>
            <consortium name="The Broad Institute Genomics Platform"/>
            <consortium name="The Broad Institute Genome Sequencing Center for Infectious Disease"/>
            <person name="Wu L."/>
            <person name="Ma J."/>
        </authorList>
    </citation>
    <scope>NUCLEOTIDE SEQUENCE [LARGE SCALE GENOMIC DNA]</scope>
    <source>
        <strain evidence="3">CGMCC 1.15339</strain>
    </source>
</reference>
<dbReference type="EMBL" id="BMII01000024">
    <property type="protein sequence ID" value="GGB66145.1"/>
    <property type="molecule type" value="Genomic_DNA"/>
</dbReference>
<protein>
    <recommendedName>
        <fullName evidence="4">Site-specific integrase</fullName>
    </recommendedName>
</protein>
<comment type="caution">
    <text evidence="2">The sequence shown here is derived from an EMBL/GenBank/DDBJ whole genome shotgun (WGS) entry which is preliminary data.</text>
</comment>
<evidence type="ECO:0000256" key="1">
    <source>
        <dbReference type="ARBA" id="ARBA00023172"/>
    </source>
</evidence>
<evidence type="ECO:0008006" key="4">
    <source>
        <dbReference type="Google" id="ProtNLM"/>
    </source>
</evidence>
<dbReference type="InterPro" id="IPR013762">
    <property type="entry name" value="Integrase-like_cat_sf"/>
</dbReference>
<dbReference type="Gene3D" id="1.10.443.10">
    <property type="entry name" value="Intergrase catalytic core"/>
    <property type="match status" value="1"/>
</dbReference>
<name>A0ABQ1JFT1_9GAMM</name>
<keyword evidence="3" id="KW-1185">Reference proteome</keyword>
<keyword evidence="1" id="KW-0233">DNA recombination</keyword>
<evidence type="ECO:0000313" key="2">
    <source>
        <dbReference type="EMBL" id="GGB66145.1"/>
    </source>
</evidence>
<dbReference type="InterPro" id="IPR011010">
    <property type="entry name" value="DNA_brk_join_enz"/>
</dbReference>
<organism evidence="2 3">
    <name type="scientific">Shewanella inventionis</name>
    <dbReference type="NCBI Taxonomy" id="1738770"/>
    <lineage>
        <taxon>Bacteria</taxon>
        <taxon>Pseudomonadati</taxon>
        <taxon>Pseudomonadota</taxon>
        <taxon>Gammaproteobacteria</taxon>
        <taxon>Alteromonadales</taxon>
        <taxon>Shewanellaceae</taxon>
        <taxon>Shewanella</taxon>
    </lineage>
</organism>
<dbReference type="RefSeq" id="WP_188740031.1">
    <property type="nucleotide sequence ID" value="NZ_BMII01000024.1"/>
</dbReference>
<dbReference type="SUPFAM" id="SSF56349">
    <property type="entry name" value="DNA breaking-rejoining enzymes"/>
    <property type="match status" value="1"/>
</dbReference>
<sequence>MKTIDDLIANSSNKKIHRDRVNRWVNSYLTMNNDRSVYAFIDWFISNVLSKVTLNSGKNYLRSLLAGMVDQNLINYVHVNSSEVAYKPKDKTKKKCKKISWEQFLAIDEELSQLEQHLYISDWLRCSILTGLRPKEWCNASIFYDLKGRLILKVKNTVKATLTQNGEHYNLPEHRIIPLMNYDEADIDCIKRHLAYIRIAVIEGLYEDCYESARKKIYHVSKKLFPGQPTINLYTGRHQFSANLKKSGVSMESAAFLMGHNDLTTSRHSYGAKRHGEMDVIDIESTEETIHLFQELFAD</sequence>